<feature type="compositionally biased region" description="Basic residues" evidence="4">
    <location>
        <begin position="280"/>
        <end position="292"/>
    </location>
</feature>
<dbReference type="SMART" id="SM00501">
    <property type="entry name" value="BRIGHT"/>
    <property type="match status" value="1"/>
</dbReference>
<evidence type="ECO:0000256" key="4">
    <source>
        <dbReference type="SAM" id="MobiDB-lite"/>
    </source>
</evidence>
<feature type="domain" description="ARID" evidence="6">
    <location>
        <begin position="389"/>
        <end position="480"/>
    </location>
</feature>
<accession>A0AAE1CT38</accession>
<keyword evidence="9" id="KW-1185">Reference proteome</keyword>
<dbReference type="CDD" id="cd16100">
    <property type="entry name" value="ARID"/>
    <property type="match status" value="1"/>
</dbReference>
<dbReference type="InterPro" id="IPR011124">
    <property type="entry name" value="Znf_CW"/>
</dbReference>
<dbReference type="PANTHER" id="PTHR15999">
    <property type="entry name" value="ZINC FINGER CW-TYPE PWWP DOMAIN PROTEIN 1"/>
    <property type="match status" value="1"/>
</dbReference>
<dbReference type="Pfam" id="PF07496">
    <property type="entry name" value="zf-CW"/>
    <property type="match status" value="1"/>
</dbReference>
<feature type="region of interest" description="Disordered" evidence="4">
    <location>
        <begin position="572"/>
        <end position="602"/>
    </location>
</feature>
<dbReference type="PANTHER" id="PTHR15999:SF6">
    <property type="entry name" value="ZINC FINGER CW-TYPE PWWP DOMAIN PROTEIN 2"/>
    <property type="match status" value="1"/>
</dbReference>
<dbReference type="PROSITE" id="PS50812">
    <property type="entry name" value="PWWP"/>
    <property type="match status" value="1"/>
</dbReference>
<name>A0AAE1CT38_9GAST</name>
<dbReference type="SUPFAM" id="SSF46774">
    <property type="entry name" value="ARID-like"/>
    <property type="match status" value="1"/>
</dbReference>
<comment type="caution">
    <text evidence="8">The sequence shown here is derived from an EMBL/GenBank/DDBJ whole genome shotgun (WGS) entry which is preliminary data.</text>
</comment>
<dbReference type="Proteomes" id="UP001283361">
    <property type="component" value="Unassembled WGS sequence"/>
</dbReference>
<feature type="region of interest" description="Disordered" evidence="4">
    <location>
        <begin position="188"/>
        <end position="209"/>
    </location>
</feature>
<gene>
    <name evidence="8" type="ORF">RRG08_026858</name>
</gene>
<dbReference type="InterPro" id="IPR036431">
    <property type="entry name" value="ARID_dom_sf"/>
</dbReference>
<dbReference type="GO" id="GO:0008270">
    <property type="term" value="F:zinc ion binding"/>
    <property type="evidence" value="ECO:0007669"/>
    <property type="project" value="UniProtKB-KW"/>
</dbReference>
<keyword evidence="1" id="KW-0479">Metal-binding</keyword>
<protein>
    <submittedName>
        <fullName evidence="8">Uncharacterized protein</fullName>
    </submittedName>
</protein>
<feature type="domain" description="CW-type" evidence="7">
    <location>
        <begin position="43"/>
        <end position="97"/>
    </location>
</feature>
<dbReference type="InterPro" id="IPR000313">
    <property type="entry name" value="PWWP_dom"/>
</dbReference>
<dbReference type="Pfam" id="PF00855">
    <property type="entry name" value="PWWP"/>
    <property type="match status" value="1"/>
</dbReference>
<dbReference type="SMART" id="SM01014">
    <property type="entry name" value="ARID"/>
    <property type="match status" value="1"/>
</dbReference>
<reference evidence="8" key="1">
    <citation type="journal article" date="2023" name="G3 (Bethesda)">
        <title>A reference genome for the long-term kleptoplast-retaining sea slug Elysia crispata morphotype clarki.</title>
        <authorList>
            <person name="Eastman K.E."/>
            <person name="Pendleton A.L."/>
            <person name="Shaikh M.A."/>
            <person name="Suttiyut T."/>
            <person name="Ogas R."/>
            <person name="Tomko P."/>
            <person name="Gavelis G."/>
            <person name="Widhalm J.R."/>
            <person name="Wisecaver J.H."/>
        </authorList>
    </citation>
    <scope>NUCLEOTIDE SEQUENCE</scope>
    <source>
        <strain evidence="8">ECLA1</strain>
    </source>
</reference>
<dbReference type="PROSITE" id="PS51050">
    <property type="entry name" value="ZF_CW"/>
    <property type="match status" value="1"/>
</dbReference>
<dbReference type="Gene3D" id="2.30.30.140">
    <property type="match status" value="1"/>
</dbReference>
<keyword evidence="3" id="KW-0862">Zinc</keyword>
<dbReference type="SMART" id="SM00293">
    <property type="entry name" value="PWWP"/>
    <property type="match status" value="1"/>
</dbReference>
<evidence type="ECO:0000256" key="1">
    <source>
        <dbReference type="ARBA" id="ARBA00022723"/>
    </source>
</evidence>
<sequence>MAAPDLPRKRTASSEPHSPLLSQTSRGSKTTDVSSTGSALRKQLSSFAWVQCDNIKCLKWRKISSTVAEKLADKTWTCEMNENPDFQSCSAPEEDTALFDRLAKKVNLDLIKSEIKKGSLVWAKMDGYCRWPALITNDPACDIHADGDEEEILWYHVEFLGCERSHGWVRTERVQVFGTNCEVVETKDTKKNTRRGRKKGKVKHSVKTPKTGKLKKTYKGGTTIQKAISEALSLLPLPLEERINTCWFISEDGNIKGSASSSGNRKEKRDSRLKDLSNISKKRKCAEKKAKKSSCILPKNENQETRKVKRKRTEKININAEDVKDKETRQCDQKRIMNKAYVLDNSGGEGENKRAANRVPIGLKCLHFPSSLIGTSKEERFMLDVQMYRTNEKAFEEDVERFMSSHGLTLSSPPIWHNVKVNIFSIFLAVYERGGYERVCENHQWGIVYNEVTHQQTYKGSSIVKRFYSRNIYAYELFVTGQDYNLALRALQQAPIGKQIQKKGDEYQEFKASNSEDSDSDVGEYLESLDELLQILGKEEKDNAQKVPEWNQTVQCDPLEDFVDTASISGRAVEPEESAQVVPELDFPSSPESSDDSSNLRGFHEMQALQMDVGELDDQINFL</sequence>
<dbReference type="Gene3D" id="1.10.150.60">
    <property type="entry name" value="ARID DNA-binding domain"/>
    <property type="match status" value="1"/>
</dbReference>
<feature type="compositionally biased region" description="Basic residues" evidence="4">
    <location>
        <begin position="192"/>
        <end position="209"/>
    </location>
</feature>
<evidence type="ECO:0000259" key="5">
    <source>
        <dbReference type="PROSITE" id="PS50812"/>
    </source>
</evidence>
<dbReference type="InterPro" id="IPR042778">
    <property type="entry name" value="ZCWPW1/ZCWPW2"/>
</dbReference>
<keyword evidence="2" id="KW-0863">Zinc-finger</keyword>
<evidence type="ECO:0000256" key="3">
    <source>
        <dbReference type="ARBA" id="ARBA00022833"/>
    </source>
</evidence>
<dbReference type="Pfam" id="PF01388">
    <property type="entry name" value="ARID"/>
    <property type="match status" value="1"/>
</dbReference>
<organism evidence="8 9">
    <name type="scientific">Elysia crispata</name>
    <name type="common">lettuce slug</name>
    <dbReference type="NCBI Taxonomy" id="231223"/>
    <lineage>
        <taxon>Eukaryota</taxon>
        <taxon>Metazoa</taxon>
        <taxon>Spiralia</taxon>
        <taxon>Lophotrochozoa</taxon>
        <taxon>Mollusca</taxon>
        <taxon>Gastropoda</taxon>
        <taxon>Heterobranchia</taxon>
        <taxon>Euthyneura</taxon>
        <taxon>Panpulmonata</taxon>
        <taxon>Sacoglossa</taxon>
        <taxon>Placobranchoidea</taxon>
        <taxon>Plakobranchidae</taxon>
        <taxon>Elysia</taxon>
    </lineage>
</organism>
<dbReference type="CDD" id="cd20146">
    <property type="entry name" value="PWWP_ZCWPW2"/>
    <property type="match status" value="1"/>
</dbReference>
<dbReference type="Gene3D" id="3.30.40.100">
    <property type="match status" value="1"/>
</dbReference>
<feature type="compositionally biased region" description="Basic and acidic residues" evidence="4">
    <location>
        <begin position="264"/>
        <end position="275"/>
    </location>
</feature>
<evidence type="ECO:0000256" key="2">
    <source>
        <dbReference type="ARBA" id="ARBA00022771"/>
    </source>
</evidence>
<proteinExistence type="predicted"/>
<feature type="region of interest" description="Disordered" evidence="4">
    <location>
        <begin position="1"/>
        <end position="34"/>
    </location>
</feature>
<feature type="compositionally biased region" description="Polar residues" evidence="4">
    <location>
        <begin position="13"/>
        <end position="34"/>
    </location>
</feature>
<dbReference type="EMBL" id="JAWDGP010006885">
    <property type="protein sequence ID" value="KAK3733744.1"/>
    <property type="molecule type" value="Genomic_DNA"/>
</dbReference>
<feature type="domain" description="PWWP" evidence="5">
    <location>
        <begin position="117"/>
        <end position="180"/>
    </location>
</feature>
<dbReference type="PROSITE" id="PS51011">
    <property type="entry name" value="ARID"/>
    <property type="match status" value="1"/>
</dbReference>
<feature type="region of interest" description="Disordered" evidence="4">
    <location>
        <begin position="256"/>
        <end position="312"/>
    </location>
</feature>
<dbReference type="GO" id="GO:0003677">
    <property type="term" value="F:DNA binding"/>
    <property type="evidence" value="ECO:0007669"/>
    <property type="project" value="InterPro"/>
</dbReference>
<dbReference type="GO" id="GO:0005634">
    <property type="term" value="C:nucleus"/>
    <property type="evidence" value="ECO:0007669"/>
    <property type="project" value="TreeGrafter"/>
</dbReference>
<evidence type="ECO:0000259" key="6">
    <source>
        <dbReference type="PROSITE" id="PS51011"/>
    </source>
</evidence>
<evidence type="ECO:0000313" key="8">
    <source>
        <dbReference type="EMBL" id="KAK3733744.1"/>
    </source>
</evidence>
<evidence type="ECO:0000313" key="9">
    <source>
        <dbReference type="Proteomes" id="UP001283361"/>
    </source>
</evidence>
<dbReference type="SUPFAM" id="SSF63748">
    <property type="entry name" value="Tudor/PWWP/MBT"/>
    <property type="match status" value="1"/>
</dbReference>
<dbReference type="AlphaFoldDB" id="A0AAE1CT38"/>
<evidence type="ECO:0000259" key="7">
    <source>
        <dbReference type="PROSITE" id="PS51050"/>
    </source>
</evidence>
<dbReference type="InterPro" id="IPR001606">
    <property type="entry name" value="ARID_dom"/>
</dbReference>